<accession>A0A4S4NVJ9</accession>
<keyword evidence="8" id="KW-0520">NAD</keyword>
<evidence type="ECO:0000256" key="5">
    <source>
        <dbReference type="ARBA" id="ARBA00023002"/>
    </source>
</evidence>
<keyword evidence="6" id="KW-1015">Disulfide bond</keyword>
<organism evidence="13 14">
    <name type="scientific">Neolewinella litorea</name>
    <dbReference type="NCBI Taxonomy" id="2562452"/>
    <lineage>
        <taxon>Bacteria</taxon>
        <taxon>Pseudomonadati</taxon>
        <taxon>Bacteroidota</taxon>
        <taxon>Saprospiria</taxon>
        <taxon>Saprospirales</taxon>
        <taxon>Lewinellaceae</taxon>
        <taxon>Neolewinella</taxon>
    </lineage>
</organism>
<evidence type="ECO:0000256" key="10">
    <source>
        <dbReference type="RuleBase" id="RU003691"/>
    </source>
</evidence>
<keyword evidence="4" id="KW-0521">NADP</keyword>
<evidence type="ECO:0000256" key="4">
    <source>
        <dbReference type="ARBA" id="ARBA00022857"/>
    </source>
</evidence>
<dbReference type="InterPro" id="IPR036188">
    <property type="entry name" value="FAD/NAD-bd_sf"/>
</dbReference>
<dbReference type="InterPro" id="IPR001100">
    <property type="entry name" value="Pyr_nuc-diS_OxRdtase"/>
</dbReference>
<dbReference type="RefSeq" id="WP_136457387.1">
    <property type="nucleotide sequence ID" value="NZ_SRSF01000002.1"/>
</dbReference>
<sequence>MADYTHDLIVIGAGSGGLGAAGFGGAIGLKVALIDKTVKDYGGECLNYGCVPSKALLHVAAQFAGARKASRFGLEVSGKADFSRVMTYIHERQDIIRKHESPDYLQQEYGLDCIVGEAMLTGRHEVSVNGKRLTAPRIVLATGSRPRHLAVPGADLVKQYDNESMFSELDELPDHLVIVGGGPNACEIAQAFRRLGSAVTMLNRGDRLLDNDPAAAAAVLESRLRDEGVAIRHHTEIKRFRDAHIAELVTEGVPEGTLTFSHLAVAIGRQVRTAGLGLELAGVYTKDGDIITDAYYRTTNKDIFTVGDAYGREMFSHGAEKHNTDLWTNLLSPVDRKHQLKNFSWVTFTDPEVATFGLTPGQLQEAGTAYETIEQTFAHDDRAVAADYREGILILYLSKPAFGSAKVLGGTMVAPGAGEMIQELLLLHQLDLDYGKLTNKIYAYPVGSRINQKPARDRAQKRLLSKWTKKALQFAYRLQNR</sequence>
<dbReference type="GO" id="GO:0003955">
    <property type="term" value="F:NAD(P)H dehydrogenase (quinone) activity"/>
    <property type="evidence" value="ECO:0007669"/>
    <property type="project" value="TreeGrafter"/>
</dbReference>
<dbReference type="AlphaFoldDB" id="A0A4S4NVJ9"/>
<name>A0A4S4NVJ9_9BACT</name>
<dbReference type="SUPFAM" id="SSF55424">
    <property type="entry name" value="FAD/NAD-linked reductases, dimerisation (C-terminal) domain"/>
    <property type="match status" value="1"/>
</dbReference>
<reference evidence="13 14" key="1">
    <citation type="submission" date="2019-04" db="EMBL/GenBank/DDBJ databases">
        <title>Lewinella litorea sp. nov., isolated from a marine sand.</title>
        <authorList>
            <person name="Yoon J.-H."/>
        </authorList>
    </citation>
    <scope>NUCLEOTIDE SEQUENCE [LARGE SCALE GENOMIC DNA]</scope>
    <source>
        <strain evidence="13 14">HSMS-39</strain>
    </source>
</reference>
<comment type="cofactor">
    <cofactor evidence="8">
        <name>FAD</name>
        <dbReference type="ChEBI" id="CHEBI:57692"/>
    </cofactor>
    <text evidence="8">Binds 1 FAD per subunit.</text>
</comment>
<dbReference type="EMBL" id="SRSF01000002">
    <property type="protein sequence ID" value="THH40280.1"/>
    <property type="molecule type" value="Genomic_DNA"/>
</dbReference>
<dbReference type="Proteomes" id="UP000308528">
    <property type="component" value="Unassembled WGS sequence"/>
</dbReference>
<dbReference type="SUPFAM" id="SSF51905">
    <property type="entry name" value="FAD/NAD(P)-binding domain"/>
    <property type="match status" value="1"/>
</dbReference>
<evidence type="ECO:0000313" key="13">
    <source>
        <dbReference type="EMBL" id="THH40280.1"/>
    </source>
</evidence>
<feature type="domain" description="FAD/NAD(P)-binding" evidence="12">
    <location>
        <begin position="7"/>
        <end position="320"/>
    </location>
</feature>
<dbReference type="PRINTS" id="PR00368">
    <property type="entry name" value="FADPNR"/>
</dbReference>
<evidence type="ECO:0000256" key="3">
    <source>
        <dbReference type="ARBA" id="ARBA00022827"/>
    </source>
</evidence>
<dbReference type="InterPro" id="IPR004099">
    <property type="entry name" value="Pyr_nucl-diS_OxRdtase_dimer"/>
</dbReference>
<dbReference type="Pfam" id="PF02852">
    <property type="entry name" value="Pyr_redox_dim"/>
    <property type="match status" value="1"/>
</dbReference>
<keyword evidence="2 10" id="KW-0285">Flavoprotein</keyword>
<evidence type="ECO:0000256" key="1">
    <source>
        <dbReference type="ARBA" id="ARBA00007532"/>
    </source>
</evidence>
<keyword evidence="3 8" id="KW-0274">FAD</keyword>
<evidence type="ECO:0000256" key="7">
    <source>
        <dbReference type="ARBA" id="ARBA00023284"/>
    </source>
</evidence>
<dbReference type="PANTHER" id="PTHR43014:SF2">
    <property type="entry name" value="MERCURIC REDUCTASE"/>
    <property type="match status" value="1"/>
</dbReference>
<dbReference type="PANTHER" id="PTHR43014">
    <property type="entry name" value="MERCURIC REDUCTASE"/>
    <property type="match status" value="1"/>
</dbReference>
<feature type="binding site" evidence="8">
    <location>
        <position position="54"/>
    </location>
    <ligand>
        <name>FAD</name>
        <dbReference type="ChEBI" id="CHEBI:57692"/>
    </ligand>
</feature>
<dbReference type="InterPro" id="IPR012999">
    <property type="entry name" value="Pyr_OxRdtase_I_AS"/>
</dbReference>
<feature type="disulfide bond" description="Redox-active" evidence="9">
    <location>
        <begin position="45"/>
        <end position="50"/>
    </location>
</feature>
<evidence type="ECO:0000259" key="12">
    <source>
        <dbReference type="Pfam" id="PF07992"/>
    </source>
</evidence>
<dbReference type="OrthoDB" id="9800167at2"/>
<evidence type="ECO:0000259" key="11">
    <source>
        <dbReference type="Pfam" id="PF02852"/>
    </source>
</evidence>
<protein>
    <submittedName>
        <fullName evidence="13">NAD(P)/FAD-dependent oxidoreductase</fullName>
    </submittedName>
</protein>
<dbReference type="SUPFAM" id="SSF51971">
    <property type="entry name" value="Nucleotide-binding domain"/>
    <property type="match status" value="1"/>
</dbReference>
<dbReference type="GO" id="GO:0016668">
    <property type="term" value="F:oxidoreductase activity, acting on a sulfur group of donors, NAD(P) as acceptor"/>
    <property type="evidence" value="ECO:0007669"/>
    <property type="project" value="InterPro"/>
</dbReference>
<dbReference type="InterPro" id="IPR023753">
    <property type="entry name" value="FAD/NAD-binding_dom"/>
</dbReference>
<evidence type="ECO:0000313" key="14">
    <source>
        <dbReference type="Proteomes" id="UP000308528"/>
    </source>
</evidence>
<feature type="binding site" evidence="8">
    <location>
        <position position="268"/>
    </location>
    <ligand>
        <name>NAD(+)</name>
        <dbReference type="ChEBI" id="CHEBI:57540"/>
    </ligand>
</feature>
<dbReference type="Pfam" id="PF07992">
    <property type="entry name" value="Pyr_redox_2"/>
    <property type="match status" value="1"/>
</dbReference>
<feature type="binding site" evidence="8">
    <location>
        <begin position="142"/>
        <end position="144"/>
    </location>
    <ligand>
        <name>FAD</name>
        <dbReference type="ChEBI" id="CHEBI:57692"/>
    </ligand>
</feature>
<feature type="binding site" evidence="8">
    <location>
        <position position="308"/>
    </location>
    <ligand>
        <name>FAD</name>
        <dbReference type="ChEBI" id="CHEBI:57692"/>
    </ligand>
</feature>
<gene>
    <name evidence="13" type="ORF">E4021_05955</name>
</gene>
<proteinExistence type="inferred from homology"/>
<feature type="binding site" evidence="8">
    <location>
        <begin position="314"/>
        <end position="317"/>
    </location>
    <ligand>
        <name>FAD</name>
        <dbReference type="ChEBI" id="CHEBI:57692"/>
    </ligand>
</feature>
<feature type="binding site" evidence="8">
    <location>
        <begin position="180"/>
        <end position="187"/>
    </location>
    <ligand>
        <name>NAD(+)</name>
        <dbReference type="ChEBI" id="CHEBI:57540"/>
    </ligand>
</feature>
<dbReference type="InterPro" id="IPR016156">
    <property type="entry name" value="FAD/NAD-linked_Rdtase_dimer_sf"/>
</dbReference>
<dbReference type="PROSITE" id="PS00076">
    <property type="entry name" value="PYRIDINE_REDOX_1"/>
    <property type="match status" value="1"/>
</dbReference>
<comment type="caution">
    <text evidence="13">The sequence shown here is derived from an EMBL/GenBank/DDBJ whole genome shotgun (WGS) entry which is preliminary data.</text>
</comment>
<keyword evidence="8" id="KW-0547">Nucleotide-binding</keyword>
<keyword evidence="5 10" id="KW-0560">Oxidoreductase</keyword>
<dbReference type="GO" id="GO:0050660">
    <property type="term" value="F:flavin adenine dinucleotide binding"/>
    <property type="evidence" value="ECO:0007669"/>
    <property type="project" value="TreeGrafter"/>
</dbReference>
<evidence type="ECO:0000256" key="9">
    <source>
        <dbReference type="PIRSR" id="PIRSR000350-4"/>
    </source>
</evidence>
<evidence type="ECO:0000256" key="8">
    <source>
        <dbReference type="PIRSR" id="PIRSR000350-3"/>
    </source>
</evidence>
<comment type="similarity">
    <text evidence="1 10">Belongs to the class-I pyridine nucleotide-disulfide oxidoreductase family.</text>
</comment>
<dbReference type="PRINTS" id="PR00411">
    <property type="entry name" value="PNDRDTASEI"/>
</dbReference>
<dbReference type="PIRSF" id="PIRSF000350">
    <property type="entry name" value="Mercury_reductase_MerA"/>
    <property type="match status" value="1"/>
</dbReference>
<evidence type="ECO:0000256" key="6">
    <source>
        <dbReference type="ARBA" id="ARBA00023157"/>
    </source>
</evidence>
<dbReference type="Gene3D" id="3.50.50.60">
    <property type="entry name" value="FAD/NAD(P)-binding domain"/>
    <property type="match status" value="2"/>
</dbReference>
<keyword evidence="7 10" id="KW-0676">Redox-active center</keyword>
<feature type="domain" description="Pyridine nucleotide-disulphide oxidoreductase dimerisation" evidence="11">
    <location>
        <begin position="345"/>
        <end position="448"/>
    </location>
</feature>
<keyword evidence="14" id="KW-1185">Reference proteome</keyword>
<evidence type="ECO:0000256" key="2">
    <source>
        <dbReference type="ARBA" id="ARBA00022630"/>
    </source>
</evidence>
<dbReference type="Gene3D" id="3.30.390.30">
    <property type="match status" value="1"/>
</dbReference>